<feature type="domain" description="Poly(A) polymerase RNA-binding" evidence="5">
    <location>
        <begin position="213"/>
        <end position="271"/>
    </location>
</feature>
<evidence type="ECO:0000259" key="6">
    <source>
        <dbReference type="Pfam" id="PF20750"/>
    </source>
</evidence>
<evidence type="ECO:0000313" key="8">
    <source>
        <dbReference type="Proteomes" id="UP000315295"/>
    </source>
</evidence>
<comment type="catalytic activity">
    <reaction evidence="4">
        <text>RNA(n) + ATP = RNA(n)-3'-adenine ribonucleotide + diphosphate</text>
        <dbReference type="Rhea" id="RHEA:11332"/>
        <dbReference type="Rhea" id="RHEA-COMP:14527"/>
        <dbReference type="Rhea" id="RHEA-COMP:17347"/>
        <dbReference type="ChEBI" id="CHEBI:30616"/>
        <dbReference type="ChEBI" id="CHEBI:33019"/>
        <dbReference type="ChEBI" id="CHEBI:140395"/>
        <dbReference type="ChEBI" id="CHEBI:173115"/>
        <dbReference type="EC" id="2.7.7.19"/>
    </reaction>
</comment>
<keyword evidence="3" id="KW-0067">ATP-binding</keyword>
<gene>
    <name evidence="7" type="ORF">C1H46_022357</name>
</gene>
<dbReference type="PANTHER" id="PTHR10682:SF22">
    <property type="entry name" value="POLYNUCLEOTIDE ADENYLYLTRANSFERASE"/>
    <property type="match status" value="1"/>
</dbReference>
<dbReference type="GO" id="GO:1990817">
    <property type="term" value="F:poly(A) RNA polymerase activity"/>
    <property type="evidence" value="ECO:0007669"/>
    <property type="project" value="UniProtKB-EC"/>
</dbReference>
<dbReference type="STRING" id="106549.A0A540M0K3"/>
<dbReference type="Pfam" id="PF20750">
    <property type="entry name" value="PAP_NTPase"/>
    <property type="match status" value="2"/>
</dbReference>
<feature type="domain" description="Poly(A) polymerase nucleotidyltransferase" evidence="6">
    <location>
        <begin position="159"/>
        <end position="191"/>
    </location>
</feature>
<evidence type="ECO:0000313" key="7">
    <source>
        <dbReference type="EMBL" id="TQD92032.1"/>
    </source>
</evidence>
<dbReference type="Proteomes" id="UP000315295">
    <property type="component" value="Unassembled WGS sequence"/>
</dbReference>
<dbReference type="SUPFAM" id="SSF81301">
    <property type="entry name" value="Nucleotidyltransferase"/>
    <property type="match status" value="1"/>
</dbReference>
<dbReference type="EMBL" id="VIEB01000403">
    <property type="protein sequence ID" value="TQD92032.1"/>
    <property type="molecule type" value="Genomic_DNA"/>
</dbReference>
<dbReference type="FunFam" id="3.30.70.590:FF:000002">
    <property type="entry name" value="Nuclear poly(A) polymerase 4"/>
    <property type="match status" value="1"/>
</dbReference>
<reference evidence="7 8" key="1">
    <citation type="journal article" date="2019" name="G3 (Bethesda)">
        <title>Sequencing of a Wild Apple (Malus baccata) Genome Unravels the Differences Between Cultivated and Wild Apple Species Regarding Disease Resistance and Cold Tolerance.</title>
        <authorList>
            <person name="Chen X."/>
        </authorList>
    </citation>
    <scope>NUCLEOTIDE SEQUENCE [LARGE SCALE GENOMIC DNA]</scope>
    <source>
        <strain evidence="8">cv. Shandingzi</strain>
        <tissue evidence="7">Leaves</tissue>
    </source>
</reference>
<comment type="caution">
    <text evidence="7">The sequence shown here is derived from an EMBL/GenBank/DDBJ whole genome shotgun (WGS) entry which is preliminary data.</text>
</comment>
<dbReference type="SUPFAM" id="SSF55003">
    <property type="entry name" value="PAP/Archaeal CCA-adding enzyme, C-terminal domain"/>
    <property type="match status" value="1"/>
</dbReference>
<dbReference type="GO" id="GO:0005634">
    <property type="term" value="C:nucleus"/>
    <property type="evidence" value="ECO:0007669"/>
    <property type="project" value="TreeGrafter"/>
</dbReference>
<dbReference type="InterPro" id="IPR048840">
    <property type="entry name" value="PolA_pol_NTPase"/>
</dbReference>
<keyword evidence="8" id="KW-1185">Reference proteome</keyword>
<feature type="domain" description="Poly(A) polymerase nucleotidyltransferase" evidence="6">
    <location>
        <begin position="22"/>
        <end position="157"/>
    </location>
</feature>
<evidence type="ECO:0000256" key="4">
    <source>
        <dbReference type="ARBA" id="ARBA00048830"/>
    </source>
</evidence>
<dbReference type="GO" id="GO:0003723">
    <property type="term" value="F:RNA binding"/>
    <property type="evidence" value="ECO:0007669"/>
    <property type="project" value="InterPro"/>
</dbReference>
<dbReference type="InterPro" id="IPR011068">
    <property type="entry name" value="NuclTrfase_I-like_C"/>
</dbReference>
<protein>
    <submittedName>
        <fullName evidence="7">Uncharacterized protein</fullName>
    </submittedName>
</protein>
<sequence length="343" mass="39310">MENSEGPSAPLPPPQVAASQYGLTQPISLAGPTEADIQSTLELGKFLTEAGIYETKEEATKKEEVLQRIGQIVKDWVKQVTRLKGYTYQMVADANALIFTFGSYRLGMHGPGDDLDTLCVGPSYVNREEDFFYILQNILDEMEEVTELQSLPDAYVPYLDISDLSVLYNVGEAIVRSLNGCRVTNQIPKLVPNVEEVEVYKTKWCALFEPYLFFASYKNYLQIEAVAADADDLRSWRGWVESKLKKLTRIIERDTLGMLQCHPYPHEYVDKTKHYAHSAFFIGLQRKPGDKIQGHEQFDIRGSVDEFKLFVNMYMFWKPEMEIYVSHVHKRLLPAYAFPDGYR</sequence>
<dbReference type="InterPro" id="IPR007010">
    <property type="entry name" value="PolA_pol_RNA-bd_dom"/>
</dbReference>
<evidence type="ECO:0000256" key="2">
    <source>
        <dbReference type="ARBA" id="ARBA00022741"/>
    </source>
</evidence>
<dbReference type="GO" id="GO:0031123">
    <property type="term" value="P:RNA 3'-end processing"/>
    <property type="evidence" value="ECO:0007669"/>
    <property type="project" value="InterPro"/>
</dbReference>
<evidence type="ECO:0000256" key="1">
    <source>
        <dbReference type="ARBA" id="ARBA00022679"/>
    </source>
</evidence>
<dbReference type="CDD" id="cd05402">
    <property type="entry name" value="NT_PAP_TUTase"/>
    <property type="match status" value="1"/>
</dbReference>
<dbReference type="Gene3D" id="3.30.70.590">
    <property type="entry name" value="Poly(A) polymerase predicted RNA binding domain"/>
    <property type="match status" value="1"/>
</dbReference>
<proteinExistence type="predicted"/>
<dbReference type="PANTHER" id="PTHR10682">
    <property type="entry name" value="POLY A POLYMERASE"/>
    <property type="match status" value="1"/>
</dbReference>
<keyword evidence="1" id="KW-0808">Transferase</keyword>
<dbReference type="AlphaFoldDB" id="A0A540M0K3"/>
<dbReference type="Pfam" id="PF04926">
    <property type="entry name" value="PAP_RNA-bind"/>
    <property type="match status" value="1"/>
</dbReference>
<accession>A0A540M0K3</accession>
<organism evidence="7 8">
    <name type="scientific">Malus baccata</name>
    <name type="common">Siberian crab apple</name>
    <name type="synonym">Pyrus baccata</name>
    <dbReference type="NCBI Taxonomy" id="106549"/>
    <lineage>
        <taxon>Eukaryota</taxon>
        <taxon>Viridiplantae</taxon>
        <taxon>Streptophyta</taxon>
        <taxon>Embryophyta</taxon>
        <taxon>Tracheophyta</taxon>
        <taxon>Spermatophyta</taxon>
        <taxon>Magnoliopsida</taxon>
        <taxon>eudicotyledons</taxon>
        <taxon>Gunneridae</taxon>
        <taxon>Pentapetalae</taxon>
        <taxon>rosids</taxon>
        <taxon>fabids</taxon>
        <taxon>Rosales</taxon>
        <taxon>Rosaceae</taxon>
        <taxon>Amygdaloideae</taxon>
        <taxon>Maleae</taxon>
        <taxon>Malus</taxon>
    </lineage>
</organism>
<evidence type="ECO:0000259" key="5">
    <source>
        <dbReference type="Pfam" id="PF04926"/>
    </source>
</evidence>
<dbReference type="InterPro" id="IPR043519">
    <property type="entry name" value="NT_sf"/>
</dbReference>
<keyword evidence="2" id="KW-0547">Nucleotide-binding</keyword>
<name>A0A540M0K3_MALBA</name>
<dbReference type="GO" id="GO:0005524">
    <property type="term" value="F:ATP binding"/>
    <property type="evidence" value="ECO:0007669"/>
    <property type="project" value="UniProtKB-KW"/>
</dbReference>
<evidence type="ECO:0000256" key="3">
    <source>
        <dbReference type="ARBA" id="ARBA00022840"/>
    </source>
</evidence>
<dbReference type="Gene3D" id="3.30.460.10">
    <property type="entry name" value="Beta Polymerase, domain 2"/>
    <property type="match status" value="1"/>
</dbReference>